<proteinExistence type="predicted"/>
<dbReference type="AlphaFoldDB" id="A0A8S3HSM3"/>
<dbReference type="EMBL" id="CAJOBI010322273">
    <property type="protein sequence ID" value="CAF5186907.1"/>
    <property type="molecule type" value="Genomic_DNA"/>
</dbReference>
<evidence type="ECO:0000313" key="2">
    <source>
        <dbReference type="Proteomes" id="UP000676336"/>
    </source>
</evidence>
<feature type="non-terminal residue" evidence="1">
    <location>
        <position position="1"/>
    </location>
</feature>
<sequence>RQLARERISNLLIRLQSSSFDEENLVHLANLIDFGFKPNVDAPLMMSLIESCWKHRIAIMEKLSNGNLSLKIAVAKLLKYAVRCLSNFESIRLPTRFIEWFTDIKSYTNENVVISQNLNVLTSYFLRNIIQSGNRKQYLQ</sequence>
<organism evidence="1 2">
    <name type="scientific">Rotaria magnacalcarata</name>
    <dbReference type="NCBI Taxonomy" id="392030"/>
    <lineage>
        <taxon>Eukaryota</taxon>
        <taxon>Metazoa</taxon>
        <taxon>Spiralia</taxon>
        <taxon>Gnathifera</taxon>
        <taxon>Rotifera</taxon>
        <taxon>Eurotatoria</taxon>
        <taxon>Bdelloidea</taxon>
        <taxon>Philodinida</taxon>
        <taxon>Philodinidae</taxon>
        <taxon>Rotaria</taxon>
    </lineage>
</organism>
<dbReference type="Proteomes" id="UP000676336">
    <property type="component" value="Unassembled WGS sequence"/>
</dbReference>
<accession>A0A8S3HSM3</accession>
<protein>
    <submittedName>
        <fullName evidence="1">Uncharacterized protein</fullName>
    </submittedName>
</protein>
<gene>
    <name evidence="1" type="ORF">SMN809_LOCUS70811</name>
</gene>
<comment type="caution">
    <text evidence="1">The sequence shown here is derived from an EMBL/GenBank/DDBJ whole genome shotgun (WGS) entry which is preliminary data.</text>
</comment>
<evidence type="ECO:0000313" key="1">
    <source>
        <dbReference type="EMBL" id="CAF5186907.1"/>
    </source>
</evidence>
<name>A0A8S3HSM3_9BILA</name>
<reference evidence="1" key="1">
    <citation type="submission" date="2021-02" db="EMBL/GenBank/DDBJ databases">
        <authorList>
            <person name="Nowell W R."/>
        </authorList>
    </citation>
    <scope>NUCLEOTIDE SEQUENCE</scope>
</reference>